<reference evidence="3 5" key="2">
    <citation type="submission" date="2023-11" db="EMBL/GenBank/DDBJ databases">
        <title>MicrobeMod: A computational toolkit for identifying prokaryotic methylation and restriction-modification with nanopore sequencing.</title>
        <authorList>
            <person name="Crits-Christoph A."/>
            <person name="Kang S.C."/>
            <person name="Lee H."/>
            <person name="Ostrov N."/>
        </authorList>
    </citation>
    <scope>NUCLEOTIDE SEQUENCE [LARGE SCALE GENOMIC DNA]</scope>
    <source>
        <strain evidence="3 5">ATCC 23090</strain>
    </source>
</reference>
<accession>A0A1K1Q8S8</accession>
<evidence type="ECO:0000256" key="1">
    <source>
        <dbReference type="SAM" id="Phobius"/>
    </source>
</evidence>
<dbReference type="InterPro" id="IPR011990">
    <property type="entry name" value="TPR-like_helical_dom_sf"/>
</dbReference>
<name>A0A1K1Q8S8_9BACT</name>
<keyword evidence="5" id="KW-1185">Reference proteome</keyword>
<dbReference type="Proteomes" id="UP001326715">
    <property type="component" value="Chromosome"/>
</dbReference>
<protein>
    <recommendedName>
        <fullName evidence="6">Tetratricopeptide repeat-containing protein</fullName>
    </recommendedName>
</protein>
<evidence type="ECO:0000313" key="2">
    <source>
        <dbReference type="EMBL" id="SFW55574.1"/>
    </source>
</evidence>
<keyword evidence="1" id="KW-0812">Transmembrane</keyword>
<evidence type="ECO:0008006" key="6">
    <source>
        <dbReference type="Google" id="ProtNLM"/>
    </source>
</evidence>
<dbReference type="RefSeq" id="WP_072360424.1">
    <property type="nucleotide sequence ID" value="NZ_CP139972.1"/>
</dbReference>
<keyword evidence="1" id="KW-0472">Membrane</keyword>
<evidence type="ECO:0000313" key="5">
    <source>
        <dbReference type="Proteomes" id="UP001326715"/>
    </source>
</evidence>
<dbReference type="Proteomes" id="UP000183788">
    <property type="component" value="Unassembled WGS sequence"/>
</dbReference>
<dbReference type="OrthoDB" id="1091348at2"/>
<gene>
    <name evidence="2" type="ORF">SAMN05661012_02487</name>
    <name evidence="3" type="ORF">SR876_17270</name>
</gene>
<dbReference type="EMBL" id="CP140154">
    <property type="protein sequence ID" value="WQG86690.1"/>
    <property type="molecule type" value="Genomic_DNA"/>
</dbReference>
<proteinExistence type="predicted"/>
<keyword evidence="1" id="KW-1133">Transmembrane helix</keyword>
<dbReference type="SUPFAM" id="SSF48452">
    <property type="entry name" value="TPR-like"/>
    <property type="match status" value="1"/>
</dbReference>
<dbReference type="STRING" id="1004.SAMN05661012_02487"/>
<organism evidence="2 4">
    <name type="scientific">Chitinophaga sancti</name>
    <dbReference type="NCBI Taxonomy" id="1004"/>
    <lineage>
        <taxon>Bacteria</taxon>
        <taxon>Pseudomonadati</taxon>
        <taxon>Bacteroidota</taxon>
        <taxon>Chitinophagia</taxon>
        <taxon>Chitinophagales</taxon>
        <taxon>Chitinophagaceae</taxon>
        <taxon>Chitinophaga</taxon>
    </lineage>
</organism>
<reference evidence="2 4" key="1">
    <citation type="submission" date="2016-11" db="EMBL/GenBank/DDBJ databases">
        <authorList>
            <person name="Jaros S."/>
            <person name="Januszkiewicz K."/>
            <person name="Wedrychowicz H."/>
        </authorList>
    </citation>
    <scope>NUCLEOTIDE SEQUENCE [LARGE SCALE GENOMIC DNA]</scope>
    <source>
        <strain evidence="2 4">DSM 784</strain>
    </source>
</reference>
<evidence type="ECO:0000313" key="4">
    <source>
        <dbReference type="Proteomes" id="UP000183788"/>
    </source>
</evidence>
<dbReference type="EMBL" id="FPIZ01000007">
    <property type="protein sequence ID" value="SFW55574.1"/>
    <property type="molecule type" value="Genomic_DNA"/>
</dbReference>
<evidence type="ECO:0000313" key="3">
    <source>
        <dbReference type="EMBL" id="WQG86690.1"/>
    </source>
</evidence>
<sequence length="326" mass="37272">MVSSRIINNDDDYIDGLLDSSPAIVDAIYKRYSRKVKHMVIGWGGNIKEAANVFEEVLLAIYNYARHHKLLLTNHFEPFFLYACQLKWKQEMMQKVPNKGATFHPLAPSPGLDAEHMKYIEEALAWSGNIQDNDNTREELEEMLADQRERWFHTKGNPTTKISIYVIITAIIAAGLAGLLFLSPWHKDVYRQFSGTEMEHIHREGQEADTALLLHEAAMSFNHGHFSHTIQVLDQILTKDPKHAAARYYKGVSLVELGELELARKDLGIVFAETSPYQYNAAFYTALSYLKEGNKQLCLEWLLKIPDSAPIYFKAQSLKEELAEKN</sequence>
<dbReference type="AlphaFoldDB" id="A0A1K1Q8S8"/>
<feature type="transmembrane region" description="Helical" evidence="1">
    <location>
        <begin position="162"/>
        <end position="182"/>
    </location>
</feature>
<dbReference type="Gene3D" id="1.25.40.10">
    <property type="entry name" value="Tetratricopeptide repeat domain"/>
    <property type="match status" value="1"/>
</dbReference>